<reference evidence="1" key="1">
    <citation type="submission" date="2019-10" db="EMBL/GenBank/DDBJ databases">
        <authorList>
            <consortium name="DOE Joint Genome Institute"/>
            <person name="Kuo A."/>
            <person name="Miyauchi S."/>
            <person name="Kiss E."/>
            <person name="Drula E."/>
            <person name="Kohler A."/>
            <person name="Sanchez-Garcia M."/>
            <person name="Andreopoulos B."/>
            <person name="Barry K.W."/>
            <person name="Bonito G."/>
            <person name="Buee M."/>
            <person name="Carver A."/>
            <person name="Chen C."/>
            <person name="Cichocki N."/>
            <person name="Clum A."/>
            <person name="Culley D."/>
            <person name="Crous P.W."/>
            <person name="Fauchery L."/>
            <person name="Girlanda M."/>
            <person name="Hayes R."/>
            <person name="Keri Z."/>
            <person name="Labutti K."/>
            <person name="Lipzen A."/>
            <person name="Lombard V."/>
            <person name="Magnuson J."/>
            <person name="Maillard F."/>
            <person name="Morin E."/>
            <person name="Murat C."/>
            <person name="Nolan M."/>
            <person name="Ohm R."/>
            <person name="Pangilinan J."/>
            <person name="Pereira M."/>
            <person name="Perotto S."/>
            <person name="Peter M."/>
            <person name="Riley R."/>
            <person name="Sitrit Y."/>
            <person name="Stielow B."/>
            <person name="Szollosi G."/>
            <person name="Zifcakova L."/>
            <person name="Stursova M."/>
            <person name="Spatafora J.W."/>
            <person name="Tedersoo L."/>
            <person name="Vaario L.-M."/>
            <person name="Yamada A."/>
            <person name="Yan M."/>
            <person name="Wang P."/>
            <person name="Xu J."/>
            <person name="Bruns T."/>
            <person name="Baldrian P."/>
            <person name="Vilgalys R."/>
            <person name="Henrissat B."/>
            <person name="Grigoriev I.V."/>
            <person name="Hibbett D."/>
            <person name="Nagy L.G."/>
            <person name="Martin F.M."/>
        </authorList>
    </citation>
    <scope>NUCLEOTIDE SEQUENCE</scope>
    <source>
        <strain evidence="1">P2</strain>
    </source>
</reference>
<organism evidence="1 2">
    <name type="scientific">Thelephora ganbajun</name>
    <name type="common">Ganba fungus</name>
    <dbReference type="NCBI Taxonomy" id="370292"/>
    <lineage>
        <taxon>Eukaryota</taxon>
        <taxon>Fungi</taxon>
        <taxon>Dikarya</taxon>
        <taxon>Basidiomycota</taxon>
        <taxon>Agaricomycotina</taxon>
        <taxon>Agaricomycetes</taxon>
        <taxon>Thelephorales</taxon>
        <taxon>Thelephoraceae</taxon>
        <taxon>Thelephora</taxon>
    </lineage>
</organism>
<evidence type="ECO:0000313" key="1">
    <source>
        <dbReference type="EMBL" id="KAF9644083.1"/>
    </source>
</evidence>
<proteinExistence type="predicted"/>
<dbReference type="Proteomes" id="UP000886501">
    <property type="component" value="Unassembled WGS sequence"/>
</dbReference>
<reference evidence="1" key="2">
    <citation type="journal article" date="2020" name="Nat. Commun.">
        <title>Large-scale genome sequencing of mycorrhizal fungi provides insights into the early evolution of symbiotic traits.</title>
        <authorList>
            <person name="Miyauchi S."/>
            <person name="Kiss E."/>
            <person name="Kuo A."/>
            <person name="Drula E."/>
            <person name="Kohler A."/>
            <person name="Sanchez-Garcia M."/>
            <person name="Morin E."/>
            <person name="Andreopoulos B."/>
            <person name="Barry K.W."/>
            <person name="Bonito G."/>
            <person name="Buee M."/>
            <person name="Carver A."/>
            <person name="Chen C."/>
            <person name="Cichocki N."/>
            <person name="Clum A."/>
            <person name="Culley D."/>
            <person name="Crous P.W."/>
            <person name="Fauchery L."/>
            <person name="Girlanda M."/>
            <person name="Hayes R.D."/>
            <person name="Keri Z."/>
            <person name="LaButti K."/>
            <person name="Lipzen A."/>
            <person name="Lombard V."/>
            <person name="Magnuson J."/>
            <person name="Maillard F."/>
            <person name="Murat C."/>
            <person name="Nolan M."/>
            <person name="Ohm R.A."/>
            <person name="Pangilinan J."/>
            <person name="Pereira M.F."/>
            <person name="Perotto S."/>
            <person name="Peter M."/>
            <person name="Pfister S."/>
            <person name="Riley R."/>
            <person name="Sitrit Y."/>
            <person name="Stielow J.B."/>
            <person name="Szollosi G."/>
            <person name="Zifcakova L."/>
            <person name="Stursova M."/>
            <person name="Spatafora J.W."/>
            <person name="Tedersoo L."/>
            <person name="Vaario L.M."/>
            <person name="Yamada A."/>
            <person name="Yan M."/>
            <person name="Wang P."/>
            <person name="Xu J."/>
            <person name="Bruns T."/>
            <person name="Baldrian P."/>
            <person name="Vilgalys R."/>
            <person name="Dunand C."/>
            <person name="Henrissat B."/>
            <person name="Grigoriev I.V."/>
            <person name="Hibbett D."/>
            <person name="Nagy L.G."/>
            <person name="Martin F.M."/>
        </authorList>
    </citation>
    <scope>NUCLEOTIDE SEQUENCE</scope>
    <source>
        <strain evidence="1">P2</strain>
    </source>
</reference>
<dbReference type="EMBL" id="MU118161">
    <property type="protein sequence ID" value="KAF9644083.1"/>
    <property type="molecule type" value="Genomic_DNA"/>
</dbReference>
<gene>
    <name evidence="1" type="ORF">BDM02DRAFT_3122438</name>
</gene>
<protein>
    <submittedName>
        <fullName evidence="1">Uncharacterized protein</fullName>
    </submittedName>
</protein>
<accession>A0ACB6Z3D3</accession>
<name>A0ACB6Z3D3_THEGA</name>
<keyword evidence="2" id="KW-1185">Reference proteome</keyword>
<comment type="caution">
    <text evidence="1">The sequence shown here is derived from an EMBL/GenBank/DDBJ whole genome shotgun (WGS) entry which is preliminary data.</text>
</comment>
<sequence length="68" mass="7330">MVAVHRLSTKVTTSSGRLLCSGGTEHQRKPSTSEAGLKTSVNRVERDVIGQFCAKSTSFEPQTIVPKV</sequence>
<evidence type="ECO:0000313" key="2">
    <source>
        <dbReference type="Proteomes" id="UP000886501"/>
    </source>
</evidence>